<dbReference type="PANTHER" id="PTHR42951:SF4">
    <property type="entry name" value="ACYL-COENZYME A THIOESTERASE MBLAC2"/>
    <property type="match status" value="1"/>
</dbReference>
<dbReference type="EMBL" id="BLPG01000001">
    <property type="protein sequence ID" value="GFJ86659.1"/>
    <property type="molecule type" value="Genomic_DNA"/>
</dbReference>
<feature type="domain" description="Metallo-beta-lactamase" evidence="1">
    <location>
        <begin position="125"/>
        <end position="313"/>
    </location>
</feature>
<dbReference type="Proteomes" id="UP000482960">
    <property type="component" value="Unassembled WGS sequence"/>
</dbReference>
<keyword evidence="3" id="KW-1185">Reference proteome</keyword>
<name>A0A6V8KWH5_9ACTN</name>
<dbReference type="PANTHER" id="PTHR42951">
    <property type="entry name" value="METALLO-BETA-LACTAMASE DOMAIN-CONTAINING"/>
    <property type="match status" value="1"/>
</dbReference>
<evidence type="ECO:0000259" key="1">
    <source>
        <dbReference type="SMART" id="SM00849"/>
    </source>
</evidence>
<proteinExistence type="predicted"/>
<evidence type="ECO:0000313" key="3">
    <source>
        <dbReference type="Proteomes" id="UP000482960"/>
    </source>
</evidence>
<organism evidence="2 3">
    <name type="scientific">Phytohabitans rumicis</name>
    <dbReference type="NCBI Taxonomy" id="1076125"/>
    <lineage>
        <taxon>Bacteria</taxon>
        <taxon>Bacillati</taxon>
        <taxon>Actinomycetota</taxon>
        <taxon>Actinomycetes</taxon>
        <taxon>Micromonosporales</taxon>
        <taxon>Micromonosporaceae</taxon>
    </lineage>
</organism>
<dbReference type="InterPro" id="IPR036866">
    <property type="entry name" value="RibonucZ/Hydroxyglut_hydro"/>
</dbReference>
<feature type="domain" description="Metallo-beta-lactamase" evidence="1">
    <location>
        <begin position="433"/>
        <end position="599"/>
    </location>
</feature>
<reference evidence="2 3" key="1">
    <citation type="submission" date="2020-03" db="EMBL/GenBank/DDBJ databases">
        <title>Whole genome shotgun sequence of Phytohabitans rumicis NBRC 108638.</title>
        <authorList>
            <person name="Komaki H."/>
            <person name="Tamura T."/>
        </authorList>
    </citation>
    <scope>NUCLEOTIDE SEQUENCE [LARGE SCALE GENOMIC DNA]</scope>
    <source>
        <strain evidence="2 3">NBRC 108638</strain>
    </source>
</reference>
<dbReference type="SUPFAM" id="SSF56281">
    <property type="entry name" value="Metallo-hydrolase/oxidoreductase"/>
    <property type="match status" value="2"/>
</dbReference>
<dbReference type="Gene3D" id="3.60.15.10">
    <property type="entry name" value="Ribonuclease Z/Hydroxyacylglutathione hydrolase-like"/>
    <property type="match status" value="2"/>
</dbReference>
<accession>A0A6V8KWH5</accession>
<dbReference type="PROSITE" id="PS51318">
    <property type="entry name" value="TAT"/>
    <property type="match status" value="1"/>
</dbReference>
<dbReference type="InterPro" id="IPR001279">
    <property type="entry name" value="Metallo-B-lactamas"/>
</dbReference>
<dbReference type="Pfam" id="PF00753">
    <property type="entry name" value="Lactamase_B"/>
    <property type="match status" value="1"/>
</dbReference>
<gene>
    <name evidence="2" type="ORF">Prum_003010</name>
</gene>
<sequence length="647" mass="69498">MTHDETSCCGTHTAATFSRRNILAAAAALAAGTATAGGLASPALADGGRPGPRGRIRWYDLVPGFVDVATDEYGRPKGDGFAAANPWGAYTAYRIAVSDRGHRTWRIENMQKLAPRPDGSQYAQGSTMWLFEGDDRALLVDTAINTPETMGVNDLKTVVRHLLGHEDDGAVRPDPVDFDVAITHLHGDHTGKVSQMTDRTVYYPDLDWRPTATANWVPVRQDGGTTPNGSGQTVSAIDLGGRRIDVVAMYGHTAGSTGYLDAHSRILATGDAIGSAYVWAHFATATTSKYAVMLRTLRRELQPLHGLALLPAHFYQIRQFGRAAPPINGRPLDLGYLDDMIGAAEGALDGGILADPYHEVGRETVWISGGAARMVYSLANLYPGGPTGGNGDLSRFHGVRIPSRYPTDPFLDGPYAFLNNIKTGLVMIRDSADESAFLISGTERALLIASGRSAPGLIRYAKRLAGRSRLDVVLTDGDPASLDGIGQFDGQPLMAPAGVPVPRRRSGPVTYLRDGDRIGIGRDQAHRRVSLEVHALPGRRTDSITLLDPVSRVLFAGDALGIQGTRGLTLGSSRDAFRTALDVWRAKTTGRYDTIYTAHNHQWLTRPGYVDSLWAATTGQPVTSPQPGYDAFTSGSGELLAWVFVPH</sequence>
<comment type="caution">
    <text evidence="2">The sequence shown here is derived from an EMBL/GenBank/DDBJ whole genome shotgun (WGS) entry which is preliminary data.</text>
</comment>
<protein>
    <recommendedName>
        <fullName evidence="1">Metallo-beta-lactamase domain-containing protein</fullName>
    </recommendedName>
</protein>
<dbReference type="RefSeq" id="WP_173073261.1">
    <property type="nucleotide sequence ID" value="NZ_BAABJB010000044.1"/>
</dbReference>
<dbReference type="AlphaFoldDB" id="A0A6V8KWH5"/>
<dbReference type="InterPro" id="IPR050855">
    <property type="entry name" value="NDM-1-like"/>
</dbReference>
<evidence type="ECO:0000313" key="2">
    <source>
        <dbReference type="EMBL" id="GFJ86659.1"/>
    </source>
</evidence>
<dbReference type="SMART" id="SM00849">
    <property type="entry name" value="Lactamase_B"/>
    <property type="match status" value="2"/>
</dbReference>
<dbReference type="InterPro" id="IPR006311">
    <property type="entry name" value="TAT_signal"/>
</dbReference>
<reference evidence="2 3" key="2">
    <citation type="submission" date="2020-03" db="EMBL/GenBank/DDBJ databases">
        <authorList>
            <person name="Ichikawa N."/>
            <person name="Kimura A."/>
            <person name="Kitahashi Y."/>
            <person name="Uohara A."/>
        </authorList>
    </citation>
    <scope>NUCLEOTIDE SEQUENCE [LARGE SCALE GENOMIC DNA]</scope>
    <source>
        <strain evidence="2 3">NBRC 108638</strain>
    </source>
</reference>